<keyword evidence="2" id="KW-1185">Reference proteome</keyword>
<dbReference type="OrthoDB" id="626167at2759"/>
<proteinExistence type="predicted"/>
<accession>A0A6A5VD30</accession>
<protein>
    <submittedName>
        <fullName evidence="1">Uncharacterized protein</fullName>
    </submittedName>
</protein>
<dbReference type="Gene3D" id="1.25.40.10">
    <property type="entry name" value="Tetratricopeptide repeat domain"/>
    <property type="match status" value="1"/>
</dbReference>
<dbReference type="InterPro" id="IPR011990">
    <property type="entry name" value="TPR-like_helical_dom_sf"/>
</dbReference>
<evidence type="ECO:0000313" key="1">
    <source>
        <dbReference type="EMBL" id="KAF1971127.1"/>
    </source>
</evidence>
<dbReference type="AlphaFoldDB" id="A0A6A5VD30"/>
<feature type="non-terminal residue" evidence="1">
    <location>
        <position position="1"/>
    </location>
</feature>
<dbReference type="SUPFAM" id="SSF48452">
    <property type="entry name" value="TPR-like"/>
    <property type="match status" value="1"/>
</dbReference>
<feature type="non-terminal residue" evidence="1">
    <location>
        <position position="96"/>
    </location>
</feature>
<dbReference type="Proteomes" id="UP000800036">
    <property type="component" value="Unassembled WGS sequence"/>
</dbReference>
<dbReference type="EMBL" id="ML976695">
    <property type="protein sequence ID" value="KAF1971127.1"/>
    <property type="molecule type" value="Genomic_DNA"/>
</dbReference>
<name>A0A6A5VD30_9PLEO</name>
<dbReference type="Pfam" id="PF13424">
    <property type="entry name" value="TPR_12"/>
    <property type="match status" value="1"/>
</dbReference>
<gene>
    <name evidence="1" type="ORF">BU23DRAFT_365978</name>
</gene>
<evidence type="ECO:0000313" key="2">
    <source>
        <dbReference type="Proteomes" id="UP000800036"/>
    </source>
</evidence>
<reference evidence="1" key="1">
    <citation type="journal article" date="2020" name="Stud. Mycol.">
        <title>101 Dothideomycetes genomes: a test case for predicting lifestyles and emergence of pathogens.</title>
        <authorList>
            <person name="Haridas S."/>
            <person name="Albert R."/>
            <person name="Binder M."/>
            <person name="Bloem J."/>
            <person name="Labutti K."/>
            <person name="Salamov A."/>
            <person name="Andreopoulos B."/>
            <person name="Baker S."/>
            <person name="Barry K."/>
            <person name="Bills G."/>
            <person name="Bluhm B."/>
            <person name="Cannon C."/>
            <person name="Castanera R."/>
            <person name="Culley D."/>
            <person name="Daum C."/>
            <person name="Ezra D."/>
            <person name="Gonzalez J."/>
            <person name="Henrissat B."/>
            <person name="Kuo A."/>
            <person name="Liang C."/>
            <person name="Lipzen A."/>
            <person name="Lutzoni F."/>
            <person name="Magnuson J."/>
            <person name="Mondo S."/>
            <person name="Nolan M."/>
            <person name="Ohm R."/>
            <person name="Pangilinan J."/>
            <person name="Park H.-J."/>
            <person name="Ramirez L."/>
            <person name="Alfaro M."/>
            <person name="Sun H."/>
            <person name="Tritt A."/>
            <person name="Yoshinaga Y."/>
            <person name="Zwiers L.-H."/>
            <person name="Turgeon B."/>
            <person name="Goodwin S."/>
            <person name="Spatafora J."/>
            <person name="Crous P."/>
            <person name="Grigoriev I."/>
        </authorList>
    </citation>
    <scope>NUCLEOTIDE SEQUENCE</scope>
    <source>
        <strain evidence="1">CBS 107.79</strain>
    </source>
</reference>
<sequence>TVNNLGNLYVDQGKLAEAEAMYSRALRGYEEALDPELLLSYLPALNTKFNFGDLLSRTGREDTARTMYTQALVGYTAIQGPSSKSCEQLRDRLKTL</sequence>
<organism evidence="1 2">
    <name type="scientific">Bimuria novae-zelandiae CBS 107.79</name>
    <dbReference type="NCBI Taxonomy" id="1447943"/>
    <lineage>
        <taxon>Eukaryota</taxon>
        <taxon>Fungi</taxon>
        <taxon>Dikarya</taxon>
        <taxon>Ascomycota</taxon>
        <taxon>Pezizomycotina</taxon>
        <taxon>Dothideomycetes</taxon>
        <taxon>Pleosporomycetidae</taxon>
        <taxon>Pleosporales</taxon>
        <taxon>Massarineae</taxon>
        <taxon>Didymosphaeriaceae</taxon>
        <taxon>Bimuria</taxon>
    </lineage>
</organism>